<evidence type="ECO:0000313" key="2">
    <source>
        <dbReference type="Proteomes" id="UP001234202"/>
    </source>
</evidence>
<organism evidence="1 2">
    <name type="scientific">Naganishia onofrii</name>
    <dbReference type="NCBI Taxonomy" id="1851511"/>
    <lineage>
        <taxon>Eukaryota</taxon>
        <taxon>Fungi</taxon>
        <taxon>Dikarya</taxon>
        <taxon>Basidiomycota</taxon>
        <taxon>Agaricomycotina</taxon>
        <taxon>Tremellomycetes</taxon>
        <taxon>Filobasidiales</taxon>
        <taxon>Filobasidiaceae</taxon>
        <taxon>Naganishia</taxon>
    </lineage>
</organism>
<keyword evidence="2" id="KW-1185">Reference proteome</keyword>
<dbReference type="EMBL" id="JASBWV010000007">
    <property type="protein sequence ID" value="KAJ9125851.1"/>
    <property type="molecule type" value="Genomic_DNA"/>
</dbReference>
<proteinExistence type="predicted"/>
<gene>
    <name evidence="1" type="ORF">QFC24_002635</name>
</gene>
<evidence type="ECO:0000313" key="1">
    <source>
        <dbReference type="EMBL" id="KAJ9125851.1"/>
    </source>
</evidence>
<dbReference type="Proteomes" id="UP001234202">
    <property type="component" value="Unassembled WGS sequence"/>
</dbReference>
<protein>
    <submittedName>
        <fullName evidence="1">Uncharacterized protein</fullName>
    </submittedName>
</protein>
<reference evidence="1" key="1">
    <citation type="submission" date="2023-04" db="EMBL/GenBank/DDBJ databases">
        <title>Draft Genome sequencing of Naganishia species isolated from polar environments using Oxford Nanopore Technology.</title>
        <authorList>
            <person name="Leo P."/>
            <person name="Venkateswaran K."/>
        </authorList>
    </citation>
    <scope>NUCLEOTIDE SEQUENCE</scope>
    <source>
        <strain evidence="1">DBVPG 5303</strain>
    </source>
</reference>
<sequence>MTEVVWNIFEPGLQRLGLYSPADPTYGRYLIPPWAPEQDLDNDPNIVTTRRRIFFPLNAPADSVKVEYSEDVQLVPEELSKERQRTGRWVYYKTWEMKPEALEGKEAGGRGVDMVMVHGSCSARYAPHLRTFLDVGFRVIVPDMPSYGRSTGIHAHLPDPHMLTAAVYAVLQDVVRVDLRNGKQQREVFLSGASMGGWTILYYLITYPSTTDVTKIATSGTDESAESEPKHEQEFRPKIAGAFVMCPLVNVAPASRPNILVEGLARVIVKFAGSLPLAEAVRGNVSDDPRVEEEFRQDPLTYKGKLRASTGLSLLHGLNHLSKRAEEITLPIRIVHGDHDRATSHLATMSFFDRISSKDKELKIYEGYEHVMCKVGIDEADDRKRQAVLADWKAWLLKRVAIDRKAGYNPEAQ</sequence>
<comment type="caution">
    <text evidence="1">The sequence shown here is derived from an EMBL/GenBank/DDBJ whole genome shotgun (WGS) entry which is preliminary data.</text>
</comment>
<name>A0ACC2XR35_9TREE</name>
<accession>A0ACC2XR35</accession>